<dbReference type="Pfam" id="PF06891">
    <property type="entry name" value="P2_Phage_GpR"/>
    <property type="match status" value="1"/>
</dbReference>
<comment type="caution">
    <text evidence="2">The sequence shown here is derived from an EMBL/GenBank/DDBJ whole genome shotgun (WGS) entry which is preliminary data.</text>
</comment>
<dbReference type="AlphaFoldDB" id="A0A177SQ30"/>
<organism evidence="2 3">
    <name type="scientific">Pseudomonas putida</name>
    <name type="common">Arthrobacter siderocapsulatus</name>
    <dbReference type="NCBI Taxonomy" id="303"/>
    <lineage>
        <taxon>Bacteria</taxon>
        <taxon>Pseudomonadati</taxon>
        <taxon>Pseudomonadota</taxon>
        <taxon>Gammaproteobacteria</taxon>
        <taxon>Pseudomonadales</taxon>
        <taxon>Pseudomonadaceae</taxon>
        <taxon>Pseudomonas</taxon>
    </lineage>
</organism>
<evidence type="ECO:0000313" key="3">
    <source>
        <dbReference type="Proteomes" id="UP000077752"/>
    </source>
</evidence>
<gene>
    <name evidence="2" type="ORF">AYO28_16255</name>
</gene>
<sequence>MNKPDSLREHLLAAVPDLARNPERLLMFIDSGKVRCTAAASLSFEYAYTLQIILTDFAGHPDSVMLPILGWLRVNQSELLVNLDKSADGLTFEADLLDRSKVDLSLTLPLTERVVVKRLDGGGFDVSHPGEPQYEPYEDHGEVTFYADGEPLASWQPPAAPDGMALATPHLKAPRHG</sequence>
<dbReference type="Proteomes" id="UP000077752">
    <property type="component" value="Unassembled WGS sequence"/>
</dbReference>
<dbReference type="EMBL" id="LUCV01000014">
    <property type="protein sequence ID" value="OAI93053.1"/>
    <property type="molecule type" value="Genomic_DNA"/>
</dbReference>
<proteinExistence type="predicted"/>
<dbReference type="RefSeq" id="WP_064302655.1">
    <property type="nucleotide sequence ID" value="NZ_LUCV01000014.1"/>
</dbReference>
<feature type="region of interest" description="Disordered" evidence="1">
    <location>
        <begin position="156"/>
        <end position="177"/>
    </location>
</feature>
<protein>
    <submittedName>
        <fullName evidence="2">Phage tail protein</fullName>
    </submittedName>
</protein>
<dbReference type="InterPro" id="IPR009678">
    <property type="entry name" value="Phage_tail_completion_R"/>
</dbReference>
<evidence type="ECO:0000313" key="2">
    <source>
        <dbReference type="EMBL" id="OAI93053.1"/>
    </source>
</evidence>
<accession>A0A177SQ30</accession>
<reference evidence="2 3" key="1">
    <citation type="submission" date="2016-03" db="EMBL/GenBank/DDBJ databases">
        <title>Draft Genome Assembly of Pseudomonas putida strain CBF10-2.</title>
        <authorList>
            <person name="Iyer R.S."/>
            <person name="Damania A."/>
        </authorList>
    </citation>
    <scope>NUCLEOTIDE SEQUENCE [LARGE SCALE GENOMIC DNA]</scope>
    <source>
        <strain evidence="2 3">CBF10-2</strain>
    </source>
</reference>
<name>A0A177SQ30_PSEPU</name>
<evidence type="ECO:0000256" key="1">
    <source>
        <dbReference type="SAM" id="MobiDB-lite"/>
    </source>
</evidence>